<comment type="similarity">
    <text evidence="1">Belongs to the AB hydrolase superfamily. MetX family.</text>
</comment>
<name>A0AAW0R0X4_9PEZI</name>
<dbReference type="InterPro" id="IPR008220">
    <property type="entry name" value="HAT_MetX-like"/>
</dbReference>
<dbReference type="GO" id="GO:0009086">
    <property type="term" value="P:methionine biosynthetic process"/>
    <property type="evidence" value="ECO:0007669"/>
    <property type="project" value="TreeGrafter"/>
</dbReference>
<dbReference type="PANTHER" id="PTHR32268:SF11">
    <property type="entry name" value="HOMOSERINE O-ACETYLTRANSFERASE"/>
    <property type="match status" value="1"/>
</dbReference>
<feature type="region of interest" description="Disordered" evidence="4">
    <location>
        <begin position="1"/>
        <end position="22"/>
    </location>
</feature>
<protein>
    <recommendedName>
        <fullName evidence="5">AB hydrolase-1 domain-containing protein</fullName>
    </recommendedName>
</protein>
<dbReference type="SUPFAM" id="SSF53474">
    <property type="entry name" value="alpha/beta-Hydrolases"/>
    <property type="match status" value="1"/>
</dbReference>
<sequence length="450" mass="50138">MHLPSQNHENREMGGQKHHSRPSILPSQLYITIPEFTLESGETLRNVVVAFTFHGLLNQRGDNAVVICHALSGNAAIEEWWPTLMSGSNPALDPNQYCIICCNVLGSPYGSSSPLTYRDANVKAMECYGPSFPATTIRDDVRYVLDILGVKSLHCVIGPSMGGMTALEWALLYGQDYVRSLVLVATAAKQGAWQIACNENQRSSIRCDKNYRDGWYSDEQRPEAGLAAARMAALMTYRSYSSFEERFGRRKRMAPRRIKSNTETRPAKGCFGSKPTEVTTVSVSPLNGEGDDDEEKATVDEPQFSVQTYLKYHGDKFNARFDANCYVHILDKMDTHDVSRDRCTPDSTGEDGAIGRALARIRQPTLVVGVPSDILYPIQEQQVLFENIPNTVLGVIESRDGHDAFLIETEQLDGLVRDFFGKLRNLEVEAAARTQLESSRHSVILWASSF</sequence>
<dbReference type="InterPro" id="IPR000073">
    <property type="entry name" value="AB_hydrolase_1"/>
</dbReference>
<keyword evidence="7" id="KW-1185">Reference proteome</keyword>
<accession>A0AAW0R0X4</accession>
<feature type="active site" description="Nucleophile" evidence="3">
    <location>
        <position position="160"/>
    </location>
</feature>
<evidence type="ECO:0000259" key="5">
    <source>
        <dbReference type="Pfam" id="PF00561"/>
    </source>
</evidence>
<dbReference type="Pfam" id="PF00561">
    <property type="entry name" value="Abhydrolase_1"/>
    <property type="match status" value="1"/>
</dbReference>
<feature type="active site" evidence="3">
    <location>
        <position position="373"/>
    </location>
</feature>
<dbReference type="GO" id="GO:0004414">
    <property type="term" value="F:homoserine O-acetyltransferase activity"/>
    <property type="evidence" value="ECO:0007669"/>
    <property type="project" value="TreeGrafter"/>
</dbReference>
<evidence type="ECO:0000256" key="1">
    <source>
        <dbReference type="ARBA" id="ARBA00006886"/>
    </source>
</evidence>
<dbReference type="Gene3D" id="3.40.50.1820">
    <property type="entry name" value="alpha/beta hydrolase"/>
    <property type="match status" value="1"/>
</dbReference>
<evidence type="ECO:0000313" key="7">
    <source>
        <dbReference type="Proteomes" id="UP001392437"/>
    </source>
</evidence>
<comment type="caution">
    <text evidence="6">The sequence shown here is derived from an EMBL/GenBank/DDBJ whole genome shotgun (WGS) entry which is preliminary data.</text>
</comment>
<dbReference type="InterPro" id="IPR029058">
    <property type="entry name" value="AB_hydrolase_fold"/>
</dbReference>
<dbReference type="PANTHER" id="PTHR32268">
    <property type="entry name" value="HOMOSERINE O-ACETYLTRANSFERASE"/>
    <property type="match status" value="1"/>
</dbReference>
<dbReference type="NCBIfam" id="TIGR01392">
    <property type="entry name" value="homoserO_Ac_trn"/>
    <property type="match status" value="1"/>
</dbReference>
<dbReference type="EMBL" id="JAQQWP010000004">
    <property type="protein sequence ID" value="KAK8120899.1"/>
    <property type="molecule type" value="Genomic_DNA"/>
</dbReference>
<dbReference type="GO" id="GO:0009092">
    <property type="term" value="P:homoserine metabolic process"/>
    <property type="evidence" value="ECO:0007669"/>
    <property type="project" value="TreeGrafter"/>
</dbReference>
<dbReference type="PIRSF" id="PIRSF000443">
    <property type="entry name" value="Homoser_Ac_trans"/>
    <property type="match status" value="1"/>
</dbReference>
<feature type="domain" description="AB hydrolase-1" evidence="5">
    <location>
        <begin position="63"/>
        <end position="407"/>
    </location>
</feature>
<keyword evidence="2" id="KW-0808">Transferase</keyword>
<reference evidence="6 7" key="1">
    <citation type="submission" date="2023-01" db="EMBL/GenBank/DDBJ databases">
        <title>Analysis of 21 Apiospora genomes using comparative genomics revels a genus with tremendous synthesis potential of carbohydrate active enzymes and secondary metabolites.</title>
        <authorList>
            <person name="Sorensen T."/>
        </authorList>
    </citation>
    <scope>NUCLEOTIDE SEQUENCE [LARGE SCALE GENOMIC DNA]</scope>
    <source>
        <strain evidence="6 7">CBS 117206</strain>
    </source>
</reference>
<feature type="active site" evidence="3">
    <location>
        <position position="402"/>
    </location>
</feature>
<dbReference type="HAMAP" id="MF_00296">
    <property type="entry name" value="MetX_acyltransf"/>
    <property type="match status" value="1"/>
</dbReference>
<proteinExistence type="inferred from homology"/>
<evidence type="ECO:0000313" key="6">
    <source>
        <dbReference type="EMBL" id="KAK8120899.1"/>
    </source>
</evidence>
<organism evidence="6 7">
    <name type="scientific">Apiospora kogelbergensis</name>
    <dbReference type="NCBI Taxonomy" id="1337665"/>
    <lineage>
        <taxon>Eukaryota</taxon>
        <taxon>Fungi</taxon>
        <taxon>Dikarya</taxon>
        <taxon>Ascomycota</taxon>
        <taxon>Pezizomycotina</taxon>
        <taxon>Sordariomycetes</taxon>
        <taxon>Xylariomycetidae</taxon>
        <taxon>Amphisphaeriales</taxon>
        <taxon>Apiosporaceae</taxon>
        <taxon>Apiospora</taxon>
    </lineage>
</organism>
<evidence type="ECO:0000256" key="2">
    <source>
        <dbReference type="ARBA" id="ARBA00022679"/>
    </source>
</evidence>
<dbReference type="Proteomes" id="UP001392437">
    <property type="component" value="Unassembled WGS sequence"/>
</dbReference>
<evidence type="ECO:0000256" key="4">
    <source>
        <dbReference type="SAM" id="MobiDB-lite"/>
    </source>
</evidence>
<evidence type="ECO:0000256" key="3">
    <source>
        <dbReference type="PIRSR" id="PIRSR000443-1"/>
    </source>
</evidence>
<gene>
    <name evidence="6" type="ORF">PG999_005019</name>
</gene>
<dbReference type="AlphaFoldDB" id="A0AAW0R0X4"/>